<accession>A0AAW6TS21</accession>
<evidence type="ECO:0000256" key="4">
    <source>
        <dbReference type="ARBA" id="ARBA00022679"/>
    </source>
</evidence>
<organism evidence="11 12">
    <name type="scientific">Anaerobaca lacustris</name>
    <dbReference type="NCBI Taxonomy" id="3044600"/>
    <lineage>
        <taxon>Bacteria</taxon>
        <taxon>Pseudomonadati</taxon>
        <taxon>Planctomycetota</taxon>
        <taxon>Phycisphaerae</taxon>
        <taxon>Sedimentisphaerales</taxon>
        <taxon>Anaerobacaceae</taxon>
        <taxon>Anaerobaca</taxon>
    </lineage>
</organism>
<comment type="subcellular location">
    <subcellularLocation>
        <location evidence="9">Cytoplasm</location>
    </subcellularLocation>
</comment>
<dbReference type="FunFam" id="3.30.63.10:FF:000002">
    <property type="entry name" value="Guanylate kinase 1"/>
    <property type="match status" value="1"/>
</dbReference>
<evidence type="ECO:0000256" key="1">
    <source>
        <dbReference type="ARBA" id="ARBA00005790"/>
    </source>
</evidence>
<dbReference type="AlphaFoldDB" id="A0AAW6TS21"/>
<evidence type="ECO:0000256" key="9">
    <source>
        <dbReference type="HAMAP-Rule" id="MF_00328"/>
    </source>
</evidence>
<sequence>MTASANLQTNRRGKVIVISGPSGVGKSTICREALRRLKNVHLSVSLTTRPQGPGERNGKDYWFVSEQEFRERINRGLLLEYADVFGNFYGTPKDKVDEVLQTGQSVILEIDVQGGRQAKAVYPDAVMIFILPPDEKVLADRIGRRGRDSAEVIQRRLDKASAEIASAWEHYNNMVINENLEHAVDEVVQIIERALDGTPSPSGRGGSAGEQ</sequence>
<dbReference type="EMBL" id="JASCXX010000005">
    <property type="protein sequence ID" value="MDI6448492.1"/>
    <property type="molecule type" value="Genomic_DNA"/>
</dbReference>
<dbReference type="SMART" id="SM00072">
    <property type="entry name" value="GuKc"/>
    <property type="match status" value="1"/>
</dbReference>
<dbReference type="CDD" id="cd00071">
    <property type="entry name" value="GMPK"/>
    <property type="match status" value="1"/>
</dbReference>
<dbReference type="Gene3D" id="3.30.63.10">
    <property type="entry name" value="Guanylate Kinase phosphate binding domain"/>
    <property type="match status" value="1"/>
</dbReference>
<dbReference type="PROSITE" id="PS50052">
    <property type="entry name" value="GUANYLATE_KINASE_2"/>
    <property type="match status" value="1"/>
</dbReference>
<dbReference type="InterPro" id="IPR008145">
    <property type="entry name" value="GK/Ca_channel_bsu"/>
</dbReference>
<dbReference type="InterPro" id="IPR027417">
    <property type="entry name" value="P-loop_NTPase"/>
</dbReference>
<dbReference type="Gene3D" id="3.40.50.300">
    <property type="entry name" value="P-loop containing nucleotide triphosphate hydrolases"/>
    <property type="match status" value="1"/>
</dbReference>
<evidence type="ECO:0000256" key="5">
    <source>
        <dbReference type="ARBA" id="ARBA00022741"/>
    </source>
</evidence>
<proteinExistence type="inferred from homology"/>
<dbReference type="GO" id="GO:0005829">
    <property type="term" value="C:cytosol"/>
    <property type="evidence" value="ECO:0007669"/>
    <property type="project" value="TreeGrafter"/>
</dbReference>
<dbReference type="HAMAP" id="MF_00328">
    <property type="entry name" value="Guanylate_kinase"/>
    <property type="match status" value="1"/>
</dbReference>
<feature type="binding site" evidence="9">
    <location>
        <begin position="20"/>
        <end position="27"/>
    </location>
    <ligand>
        <name>ATP</name>
        <dbReference type="ChEBI" id="CHEBI:30616"/>
    </ligand>
</feature>
<keyword evidence="9" id="KW-0963">Cytoplasm</keyword>
<dbReference type="Pfam" id="PF00625">
    <property type="entry name" value="Guanylate_kin"/>
    <property type="match status" value="1"/>
</dbReference>
<reference evidence="11" key="1">
    <citation type="submission" date="2023-05" db="EMBL/GenBank/DDBJ databases">
        <title>Anaerotaeda fermentans gen. nov., sp. nov., a novel anaerobic planctomycete of the new family within the order Sedimentisphaerales isolated from Taman Peninsula, Russia.</title>
        <authorList>
            <person name="Khomyakova M.A."/>
            <person name="Merkel A.Y."/>
            <person name="Slobodkin A.I."/>
        </authorList>
    </citation>
    <scope>NUCLEOTIDE SEQUENCE</scope>
    <source>
        <strain evidence="11">M17dextr</strain>
    </source>
</reference>
<dbReference type="EC" id="2.7.4.8" evidence="2 9"/>
<dbReference type="RefSeq" id="WP_349243903.1">
    <property type="nucleotide sequence ID" value="NZ_JASCXX010000005.1"/>
</dbReference>
<evidence type="ECO:0000256" key="2">
    <source>
        <dbReference type="ARBA" id="ARBA00012961"/>
    </source>
</evidence>
<keyword evidence="7 9" id="KW-0067">ATP-binding</keyword>
<gene>
    <name evidence="9 11" type="primary">gmk</name>
    <name evidence="11" type="ORF">QJ522_05510</name>
</gene>
<keyword evidence="4 9" id="KW-0808">Transferase</keyword>
<comment type="function">
    <text evidence="9">Essential for recycling GMP and indirectly, cGMP.</text>
</comment>
<comment type="similarity">
    <text evidence="1 9">Belongs to the guanylate kinase family.</text>
</comment>
<comment type="catalytic activity">
    <reaction evidence="9">
        <text>GMP + ATP = GDP + ADP</text>
        <dbReference type="Rhea" id="RHEA:20780"/>
        <dbReference type="ChEBI" id="CHEBI:30616"/>
        <dbReference type="ChEBI" id="CHEBI:58115"/>
        <dbReference type="ChEBI" id="CHEBI:58189"/>
        <dbReference type="ChEBI" id="CHEBI:456216"/>
        <dbReference type="EC" id="2.7.4.8"/>
    </reaction>
</comment>
<keyword evidence="6 9" id="KW-0418">Kinase</keyword>
<evidence type="ECO:0000256" key="8">
    <source>
        <dbReference type="ARBA" id="ARBA00030128"/>
    </source>
</evidence>
<protein>
    <recommendedName>
        <fullName evidence="3 9">Guanylate kinase</fullName>
        <ecNumber evidence="2 9">2.7.4.8</ecNumber>
    </recommendedName>
    <alternativeName>
        <fullName evidence="8 9">GMP kinase</fullName>
    </alternativeName>
</protein>
<comment type="caution">
    <text evidence="11">The sequence shown here is derived from an EMBL/GenBank/DDBJ whole genome shotgun (WGS) entry which is preliminary data.</text>
</comment>
<evidence type="ECO:0000313" key="11">
    <source>
        <dbReference type="EMBL" id="MDI6448492.1"/>
    </source>
</evidence>
<evidence type="ECO:0000259" key="10">
    <source>
        <dbReference type="PROSITE" id="PS50052"/>
    </source>
</evidence>
<feature type="domain" description="Guanylate kinase-like" evidence="10">
    <location>
        <begin position="13"/>
        <end position="192"/>
    </location>
</feature>
<keyword evidence="12" id="KW-1185">Reference proteome</keyword>
<evidence type="ECO:0000256" key="3">
    <source>
        <dbReference type="ARBA" id="ARBA00016296"/>
    </source>
</evidence>
<evidence type="ECO:0000256" key="7">
    <source>
        <dbReference type="ARBA" id="ARBA00022840"/>
    </source>
</evidence>
<dbReference type="InterPro" id="IPR017665">
    <property type="entry name" value="Guanylate_kinase"/>
</dbReference>
<dbReference type="InterPro" id="IPR008144">
    <property type="entry name" value="Guanylate_kin-like_dom"/>
</dbReference>
<name>A0AAW6TS21_9BACT</name>
<keyword evidence="5 9" id="KW-0547">Nucleotide-binding</keyword>
<dbReference type="NCBIfam" id="TIGR03263">
    <property type="entry name" value="guanyl_kin"/>
    <property type="match status" value="1"/>
</dbReference>
<dbReference type="PANTHER" id="PTHR23117">
    <property type="entry name" value="GUANYLATE KINASE-RELATED"/>
    <property type="match status" value="1"/>
</dbReference>
<dbReference type="GO" id="GO:0004385">
    <property type="term" value="F:GMP kinase activity"/>
    <property type="evidence" value="ECO:0007669"/>
    <property type="project" value="UniProtKB-UniRule"/>
</dbReference>
<dbReference type="SUPFAM" id="SSF52540">
    <property type="entry name" value="P-loop containing nucleoside triphosphate hydrolases"/>
    <property type="match status" value="1"/>
</dbReference>
<dbReference type="PANTHER" id="PTHR23117:SF13">
    <property type="entry name" value="GUANYLATE KINASE"/>
    <property type="match status" value="1"/>
</dbReference>
<evidence type="ECO:0000256" key="6">
    <source>
        <dbReference type="ARBA" id="ARBA00022777"/>
    </source>
</evidence>
<dbReference type="GO" id="GO:0005524">
    <property type="term" value="F:ATP binding"/>
    <property type="evidence" value="ECO:0007669"/>
    <property type="project" value="UniProtKB-UniRule"/>
</dbReference>
<dbReference type="Proteomes" id="UP001431776">
    <property type="component" value="Unassembled WGS sequence"/>
</dbReference>
<evidence type="ECO:0000313" key="12">
    <source>
        <dbReference type="Proteomes" id="UP001431776"/>
    </source>
</evidence>